<dbReference type="HAMAP" id="MF_00688">
    <property type="entry name" value="Leu_Phe_trans"/>
    <property type="match status" value="1"/>
</dbReference>
<evidence type="ECO:0000256" key="12">
    <source>
        <dbReference type="ARBA" id="ARBA00077136"/>
    </source>
</evidence>
<evidence type="ECO:0000256" key="16">
    <source>
        <dbReference type="SAM" id="MobiDB-lite"/>
    </source>
</evidence>
<keyword evidence="4 15" id="KW-0012">Acyltransferase</keyword>
<evidence type="ECO:0000256" key="10">
    <source>
        <dbReference type="ARBA" id="ARBA00066767"/>
    </source>
</evidence>
<dbReference type="STRING" id="658219.SAMN05216212_1714"/>
<dbReference type="PANTHER" id="PTHR30098:SF2">
    <property type="entry name" value="LEUCYL_PHENYLALANYL-TRNA--PROTEIN TRANSFERASE"/>
    <property type="match status" value="1"/>
</dbReference>
<dbReference type="OrthoDB" id="9790282at2"/>
<comment type="subcellular location">
    <subcellularLocation>
        <location evidence="1 15">Cytoplasm</location>
    </subcellularLocation>
</comment>
<keyword evidence="3 15" id="KW-0808">Transferase</keyword>
<organism evidence="17 18">
    <name type="scientific">Microbulbifer yueqingensis</name>
    <dbReference type="NCBI Taxonomy" id="658219"/>
    <lineage>
        <taxon>Bacteria</taxon>
        <taxon>Pseudomonadati</taxon>
        <taxon>Pseudomonadota</taxon>
        <taxon>Gammaproteobacteria</taxon>
        <taxon>Cellvibrionales</taxon>
        <taxon>Microbulbiferaceae</taxon>
        <taxon>Microbulbifer</taxon>
    </lineage>
</organism>
<comment type="similarity">
    <text evidence="9 15">Belongs to the L/F-transferase family.</text>
</comment>
<evidence type="ECO:0000256" key="2">
    <source>
        <dbReference type="ARBA" id="ARBA00022490"/>
    </source>
</evidence>
<dbReference type="AlphaFoldDB" id="A0A1G8ZSE9"/>
<protein>
    <recommendedName>
        <fullName evidence="11 15">Leucyl/phenylalanyl-tRNA--protein transferase</fullName>
        <ecNumber evidence="10 15">2.3.2.6</ecNumber>
    </recommendedName>
    <alternativeName>
        <fullName evidence="12 15">L/F-transferase</fullName>
    </alternativeName>
    <alternativeName>
        <fullName evidence="13 15">Leucyltransferase</fullName>
    </alternativeName>
    <alternativeName>
        <fullName evidence="14 15">Phenyalanyltransferase</fullName>
    </alternativeName>
</protein>
<dbReference type="InterPro" id="IPR042221">
    <property type="entry name" value="Leu/Phe-tRNA_Trfase_N"/>
</dbReference>
<evidence type="ECO:0000256" key="3">
    <source>
        <dbReference type="ARBA" id="ARBA00022679"/>
    </source>
</evidence>
<dbReference type="InterPro" id="IPR016181">
    <property type="entry name" value="Acyl_CoA_acyltransferase"/>
</dbReference>
<evidence type="ECO:0000313" key="18">
    <source>
        <dbReference type="Proteomes" id="UP000199305"/>
    </source>
</evidence>
<dbReference type="Proteomes" id="UP000199305">
    <property type="component" value="Unassembled WGS sequence"/>
</dbReference>
<evidence type="ECO:0000256" key="11">
    <source>
        <dbReference type="ARBA" id="ARBA00074372"/>
    </source>
</evidence>
<sequence length="242" mass="27195">MTGNSDEHLTLLHGERPNFPPTRQALHSPNGLLAVGGRLTPEWLLAAYRRGIFPWYSDDQPILWWSPSPRCVVLPEQFSVGRTLRKTLRRGRFSVTFDRDFDAVISACSEPRVDGEGTWITSEMRAAYRELHRLGHAHSVEAWEDGQLAGGLYGVAIGHVFFGESMFHRATDASKIAFVHLVRQLQSWGCPLIDCQVSNPHLASLGAVEIGREEFERRLAQGVGMGDLPAPWEPTWNLERDL</sequence>
<dbReference type="FunFam" id="3.30.70.3550:FF:000001">
    <property type="entry name" value="Leucyl/phenylalanyl-tRNA--protein transferase"/>
    <property type="match status" value="1"/>
</dbReference>
<gene>
    <name evidence="15" type="primary">aat</name>
    <name evidence="17" type="ORF">SAMN05216212_1714</name>
</gene>
<evidence type="ECO:0000256" key="4">
    <source>
        <dbReference type="ARBA" id="ARBA00023315"/>
    </source>
</evidence>
<evidence type="ECO:0000256" key="13">
    <source>
        <dbReference type="ARBA" id="ARBA00077165"/>
    </source>
</evidence>
<comment type="function">
    <text evidence="8 15">Functions in the N-end rule pathway of protein degradation where it conjugates Leu, Phe and, less efficiently, Met from aminoacyl-tRNAs to the N-termini of proteins containing an N-terminal arginine or lysine.</text>
</comment>
<dbReference type="EMBL" id="FNFH01000003">
    <property type="protein sequence ID" value="SDK17275.1"/>
    <property type="molecule type" value="Genomic_DNA"/>
</dbReference>
<dbReference type="RefSeq" id="WP_091511931.1">
    <property type="nucleotide sequence ID" value="NZ_FNFH01000003.1"/>
</dbReference>
<evidence type="ECO:0000256" key="6">
    <source>
        <dbReference type="ARBA" id="ARBA00050652"/>
    </source>
</evidence>
<dbReference type="GO" id="GO:0005737">
    <property type="term" value="C:cytoplasm"/>
    <property type="evidence" value="ECO:0007669"/>
    <property type="project" value="UniProtKB-SubCell"/>
</dbReference>
<reference evidence="18" key="1">
    <citation type="submission" date="2016-10" db="EMBL/GenBank/DDBJ databases">
        <authorList>
            <person name="Varghese N."/>
            <person name="Submissions S."/>
        </authorList>
    </citation>
    <scope>NUCLEOTIDE SEQUENCE [LARGE SCALE GENOMIC DNA]</scope>
    <source>
        <strain evidence="18">CGMCC 1.10658</strain>
    </source>
</reference>
<dbReference type="GO" id="GO:0008914">
    <property type="term" value="F:leucyl-tRNA--protein transferase activity"/>
    <property type="evidence" value="ECO:0007669"/>
    <property type="project" value="UniProtKB-UniRule"/>
</dbReference>
<dbReference type="InterPro" id="IPR042203">
    <property type="entry name" value="Leu/Phe-tRNA_Trfase_C"/>
</dbReference>
<dbReference type="Gene3D" id="3.30.70.3550">
    <property type="entry name" value="Leucyl/phenylalanyl-tRNA-protein transferase, N-terminal domain"/>
    <property type="match status" value="1"/>
</dbReference>
<evidence type="ECO:0000256" key="7">
    <source>
        <dbReference type="ARBA" id="ARBA00051538"/>
    </source>
</evidence>
<comment type="catalytic activity">
    <reaction evidence="6 15">
        <text>N-terminal L-arginyl-[protein] + L-leucyl-tRNA(Leu) = N-terminal L-leucyl-L-arginyl-[protein] + tRNA(Leu) + H(+)</text>
        <dbReference type="Rhea" id="RHEA:50416"/>
        <dbReference type="Rhea" id="RHEA-COMP:9613"/>
        <dbReference type="Rhea" id="RHEA-COMP:9622"/>
        <dbReference type="Rhea" id="RHEA-COMP:12672"/>
        <dbReference type="Rhea" id="RHEA-COMP:12673"/>
        <dbReference type="ChEBI" id="CHEBI:15378"/>
        <dbReference type="ChEBI" id="CHEBI:64719"/>
        <dbReference type="ChEBI" id="CHEBI:78442"/>
        <dbReference type="ChEBI" id="CHEBI:78494"/>
        <dbReference type="ChEBI" id="CHEBI:133044"/>
        <dbReference type="EC" id="2.3.2.6"/>
    </reaction>
</comment>
<comment type="catalytic activity">
    <reaction evidence="5 15">
        <text>L-phenylalanyl-tRNA(Phe) + an N-terminal L-alpha-aminoacyl-[protein] = an N-terminal L-phenylalanyl-L-alpha-aminoacyl-[protein] + tRNA(Phe)</text>
        <dbReference type="Rhea" id="RHEA:43632"/>
        <dbReference type="Rhea" id="RHEA-COMP:9668"/>
        <dbReference type="Rhea" id="RHEA-COMP:9699"/>
        <dbReference type="Rhea" id="RHEA-COMP:10636"/>
        <dbReference type="Rhea" id="RHEA-COMP:10637"/>
        <dbReference type="ChEBI" id="CHEBI:78442"/>
        <dbReference type="ChEBI" id="CHEBI:78531"/>
        <dbReference type="ChEBI" id="CHEBI:78597"/>
        <dbReference type="ChEBI" id="CHEBI:83561"/>
        <dbReference type="EC" id="2.3.2.6"/>
    </reaction>
</comment>
<keyword evidence="18" id="KW-1185">Reference proteome</keyword>
<dbReference type="PANTHER" id="PTHR30098">
    <property type="entry name" value="LEUCYL/PHENYLALANYL-TRNA--PROTEIN TRANSFERASE"/>
    <property type="match status" value="1"/>
</dbReference>
<evidence type="ECO:0000256" key="15">
    <source>
        <dbReference type="HAMAP-Rule" id="MF_00688"/>
    </source>
</evidence>
<dbReference type="GO" id="GO:0030163">
    <property type="term" value="P:protein catabolic process"/>
    <property type="evidence" value="ECO:0007669"/>
    <property type="project" value="UniProtKB-UniRule"/>
</dbReference>
<evidence type="ECO:0000256" key="1">
    <source>
        <dbReference type="ARBA" id="ARBA00004496"/>
    </source>
</evidence>
<dbReference type="InterPro" id="IPR004616">
    <property type="entry name" value="Leu/Phe-tRNA_Trfase"/>
</dbReference>
<dbReference type="NCBIfam" id="TIGR00667">
    <property type="entry name" value="aat"/>
    <property type="match status" value="1"/>
</dbReference>
<dbReference type="FunFam" id="3.40.630.70:FF:000001">
    <property type="entry name" value="Leucyl/phenylalanyl-tRNA--protein transferase"/>
    <property type="match status" value="1"/>
</dbReference>
<evidence type="ECO:0000256" key="14">
    <source>
        <dbReference type="ARBA" id="ARBA00083640"/>
    </source>
</evidence>
<name>A0A1G8ZSE9_9GAMM</name>
<dbReference type="Pfam" id="PF03588">
    <property type="entry name" value="Leu_Phe_trans"/>
    <property type="match status" value="1"/>
</dbReference>
<keyword evidence="2 15" id="KW-0963">Cytoplasm</keyword>
<evidence type="ECO:0000256" key="5">
    <source>
        <dbReference type="ARBA" id="ARBA00050607"/>
    </source>
</evidence>
<dbReference type="SUPFAM" id="SSF55729">
    <property type="entry name" value="Acyl-CoA N-acyltransferases (Nat)"/>
    <property type="match status" value="1"/>
</dbReference>
<accession>A0A1G8ZSE9</accession>
<evidence type="ECO:0000256" key="9">
    <source>
        <dbReference type="ARBA" id="ARBA00061535"/>
    </source>
</evidence>
<dbReference type="EC" id="2.3.2.6" evidence="10 15"/>
<evidence type="ECO:0000313" key="17">
    <source>
        <dbReference type="EMBL" id="SDK17275.1"/>
    </source>
</evidence>
<proteinExistence type="inferred from homology"/>
<comment type="catalytic activity">
    <reaction evidence="7 15">
        <text>N-terminal L-lysyl-[protein] + L-leucyl-tRNA(Leu) = N-terminal L-leucyl-L-lysyl-[protein] + tRNA(Leu) + H(+)</text>
        <dbReference type="Rhea" id="RHEA:12340"/>
        <dbReference type="Rhea" id="RHEA-COMP:9613"/>
        <dbReference type="Rhea" id="RHEA-COMP:9622"/>
        <dbReference type="Rhea" id="RHEA-COMP:12670"/>
        <dbReference type="Rhea" id="RHEA-COMP:12671"/>
        <dbReference type="ChEBI" id="CHEBI:15378"/>
        <dbReference type="ChEBI" id="CHEBI:65249"/>
        <dbReference type="ChEBI" id="CHEBI:78442"/>
        <dbReference type="ChEBI" id="CHEBI:78494"/>
        <dbReference type="ChEBI" id="CHEBI:133043"/>
        <dbReference type="EC" id="2.3.2.6"/>
    </reaction>
</comment>
<feature type="compositionally biased region" description="Basic and acidic residues" evidence="16">
    <location>
        <begin position="1"/>
        <end position="16"/>
    </location>
</feature>
<evidence type="ECO:0000256" key="8">
    <source>
        <dbReference type="ARBA" id="ARBA00054043"/>
    </source>
</evidence>
<feature type="region of interest" description="Disordered" evidence="16">
    <location>
        <begin position="1"/>
        <end position="25"/>
    </location>
</feature>
<dbReference type="Gene3D" id="3.40.630.70">
    <property type="entry name" value="Leucyl/phenylalanyl-tRNA-protein transferase, C-terminal domain"/>
    <property type="match status" value="1"/>
</dbReference>